<dbReference type="GO" id="GO:0005524">
    <property type="term" value="F:ATP binding"/>
    <property type="evidence" value="ECO:0007669"/>
    <property type="project" value="UniProtKB-UniRule"/>
</dbReference>
<dbReference type="Pfam" id="PF16575">
    <property type="entry name" value="CLP1_P"/>
    <property type="match status" value="1"/>
</dbReference>
<dbReference type="Gene3D" id="2.40.30.330">
    <property type="entry name" value="Pre-mRNA cleavage complex subunit Clp1, C-terminal domain"/>
    <property type="match status" value="1"/>
</dbReference>
<dbReference type="Gene3D" id="3.40.50.300">
    <property type="entry name" value="P-loop containing nucleotide triphosphate hydrolases"/>
    <property type="match status" value="1"/>
</dbReference>
<comment type="function">
    <text evidence="1">Polynucleotide 5'-kinase involved in rRNA processing.</text>
</comment>
<dbReference type="InterPro" id="IPR032319">
    <property type="entry name" value="CLP1_P"/>
</dbReference>
<evidence type="ECO:0000256" key="2">
    <source>
        <dbReference type="ARBA" id="ARBA00004123"/>
    </source>
</evidence>
<proteinExistence type="inferred from homology"/>
<dbReference type="Pfam" id="PF16573">
    <property type="entry name" value="CLP1_N"/>
    <property type="match status" value="1"/>
</dbReference>
<dbReference type="GO" id="GO:0006388">
    <property type="term" value="P:tRNA splicing, via endonucleolytic cleavage and ligation"/>
    <property type="evidence" value="ECO:0007669"/>
    <property type="project" value="TreeGrafter"/>
</dbReference>
<gene>
    <name evidence="9" type="primary">CLP1</name>
    <name evidence="11" type="ORF">AC578_3953</name>
</gene>
<feature type="binding site" evidence="9">
    <location>
        <position position="45"/>
    </location>
    <ligand>
        <name>ATP</name>
        <dbReference type="ChEBI" id="CHEBI:30616"/>
    </ligand>
</feature>
<comment type="subunit">
    <text evidence="9">Component of a pre-mRNA cleavage factor complex. Interacts directly with PCF11.</text>
</comment>
<evidence type="ECO:0000256" key="5">
    <source>
        <dbReference type="ARBA" id="ARBA00022664"/>
    </source>
</evidence>
<dbReference type="AlphaFoldDB" id="A0A139HLT4"/>
<evidence type="ECO:0000256" key="1">
    <source>
        <dbReference type="ARBA" id="ARBA00003798"/>
    </source>
</evidence>
<comment type="caution">
    <text evidence="11">The sequence shown here is derived from an EMBL/GenBank/DDBJ whole genome shotgun (WGS) entry which is preliminary data.</text>
</comment>
<evidence type="ECO:0000256" key="9">
    <source>
        <dbReference type="HAMAP-Rule" id="MF_03035"/>
    </source>
</evidence>
<dbReference type="InterPro" id="IPR038238">
    <property type="entry name" value="Clp1_C_sf"/>
</dbReference>
<dbReference type="OrthoDB" id="258143at2759"/>
<feature type="binding site" evidence="9">
    <location>
        <position position="84"/>
    </location>
    <ligand>
        <name>ATP</name>
        <dbReference type="ChEBI" id="CHEBI:30616"/>
    </ligand>
</feature>
<dbReference type="InterPro" id="IPR027417">
    <property type="entry name" value="P-loop_NTPase"/>
</dbReference>
<organism evidence="11 12">
    <name type="scientific">Pseudocercospora eumusae</name>
    <dbReference type="NCBI Taxonomy" id="321146"/>
    <lineage>
        <taxon>Eukaryota</taxon>
        <taxon>Fungi</taxon>
        <taxon>Dikarya</taxon>
        <taxon>Ascomycota</taxon>
        <taxon>Pezizomycotina</taxon>
        <taxon>Dothideomycetes</taxon>
        <taxon>Dothideomycetidae</taxon>
        <taxon>Mycosphaerellales</taxon>
        <taxon>Mycosphaerellaceae</taxon>
        <taxon>Pseudocercospora</taxon>
    </lineage>
</organism>
<evidence type="ECO:0000259" key="10">
    <source>
        <dbReference type="SMART" id="SM00382"/>
    </source>
</evidence>
<accession>A0A139HLT4</accession>
<dbReference type="Gene3D" id="2.60.120.1030">
    <property type="entry name" value="Clp1, DNA binding domain"/>
    <property type="match status" value="1"/>
</dbReference>
<evidence type="ECO:0000256" key="7">
    <source>
        <dbReference type="ARBA" id="ARBA00022840"/>
    </source>
</evidence>
<evidence type="ECO:0000256" key="6">
    <source>
        <dbReference type="ARBA" id="ARBA00022741"/>
    </source>
</evidence>
<evidence type="ECO:0000313" key="12">
    <source>
        <dbReference type="Proteomes" id="UP000070133"/>
    </source>
</evidence>
<dbReference type="SUPFAM" id="SSF52540">
    <property type="entry name" value="P-loop containing nucleoside triphosphate hydrolases"/>
    <property type="match status" value="2"/>
</dbReference>
<dbReference type="InterPro" id="IPR028606">
    <property type="entry name" value="Clp1"/>
</dbReference>
<dbReference type="GO" id="GO:0051731">
    <property type="term" value="F:polynucleotide 5'-hydroxyl-kinase activity"/>
    <property type="evidence" value="ECO:0007669"/>
    <property type="project" value="InterPro"/>
</dbReference>
<dbReference type="Pfam" id="PF06807">
    <property type="entry name" value="Clp1"/>
    <property type="match status" value="1"/>
</dbReference>
<comment type="function">
    <text evidence="9">Required for endonucleolytic cleavage during polyadenylation-dependent pre-mRNA 3'-end formation.</text>
</comment>
<evidence type="ECO:0000256" key="4">
    <source>
        <dbReference type="ARBA" id="ARBA00019824"/>
    </source>
</evidence>
<keyword evidence="12" id="KW-1185">Reference proteome</keyword>
<feature type="binding site" evidence="9">
    <location>
        <begin position="144"/>
        <end position="149"/>
    </location>
    <ligand>
        <name>ATP</name>
        <dbReference type="ChEBI" id="CHEBI:30616"/>
    </ligand>
</feature>
<sequence>MALPGLSLPGLGPSPSASAATPLTGAAPIAQAAAPRLEILSPQSEWRFECSFSQRYSIKLESGHAEMFGVELALKQTYTFSGCKGAIFTWQGCQLEISGNAESEYAGQETDYAVEWLNVHGLLEAMRVPGRPEGPRVLVVGPDFVGKSSLVQSLASWAVRSAKGPIVVNLDPREGLLAPPSSLTAVTLDAAMDVENGYGIGPMSGPTVSPMRTPLIYHFPYASPAEKPEIYKSVITRMALSVTNRLEENATTKSSGVIIDTPGALNDPRSNYELIAHIISEFSINVVLTIGSERLASDMTRRFGGNKSPDEAIQVLRITKPGGAVERDNEFMKQLRAQQIRQYFFGSSKESLNPRSHYVAFTEVDIFRAKSAHVAAAEDDSFGPGVDDDDYDVPYASKPAATVVYEKTSPIAAMAGSVVAIKFCPGGSDQQTIRDSAVMGFLYIAEVDETKKRYRFLAPHPQRWGDRALVWGHGFPEAVGDIVT</sequence>
<keyword evidence="5 9" id="KW-0507">mRNA processing</keyword>
<comment type="similarity">
    <text evidence="9">Belongs to the Clp1 family. Clp1 subfamily.</text>
</comment>
<dbReference type="InterPro" id="IPR010655">
    <property type="entry name" value="Clp1_C"/>
</dbReference>
<keyword evidence="8 9" id="KW-0539">Nucleus</keyword>
<dbReference type="PANTHER" id="PTHR12755:SF6">
    <property type="entry name" value="POLYRIBONUCLEOTIDE 5'-HYDROXYL-KINASE CLP1"/>
    <property type="match status" value="1"/>
</dbReference>
<reference evidence="11 12" key="1">
    <citation type="submission" date="2015-07" db="EMBL/GenBank/DDBJ databases">
        <title>Comparative genomics of the Sigatoka disease complex on banana suggests a link between parallel evolutionary changes in Pseudocercospora fijiensis and Pseudocercospora eumusae and increased virulence on the banana host.</title>
        <authorList>
            <person name="Chang T.-C."/>
            <person name="Salvucci A."/>
            <person name="Crous P.W."/>
            <person name="Stergiopoulos I."/>
        </authorList>
    </citation>
    <scope>NUCLEOTIDE SEQUENCE [LARGE SCALE GENOMIC DNA]</scope>
    <source>
        <strain evidence="11 12">CBS 114824</strain>
    </source>
</reference>
<dbReference type="SMART" id="SM00382">
    <property type="entry name" value="AAA"/>
    <property type="match status" value="1"/>
</dbReference>
<dbReference type="EMBL" id="LFZN01000031">
    <property type="protein sequence ID" value="KXT03337.1"/>
    <property type="molecule type" value="Genomic_DNA"/>
</dbReference>
<evidence type="ECO:0000256" key="8">
    <source>
        <dbReference type="ARBA" id="ARBA00023242"/>
    </source>
</evidence>
<dbReference type="InterPro" id="IPR038239">
    <property type="entry name" value="Clp1_N_sf"/>
</dbReference>
<dbReference type="HAMAP" id="MF_03035">
    <property type="entry name" value="Clp1"/>
    <property type="match status" value="1"/>
</dbReference>
<dbReference type="InterPro" id="IPR003593">
    <property type="entry name" value="AAA+_ATPase"/>
</dbReference>
<dbReference type="InterPro" id="IPR045116">
    <property type="entry name" value="Clp1/Grc3"/>
</dbReference>
<dbReference type="FunFam" id="2.60.120.1030:FF:000001">
    <property type="entry name" value="Protein CLP1 homolog 5"/>
    <property type="match status" value="1"/>
</dbReference>
<comment type="subcellular location">
    <subcellularLocation>
        <location evidence="2 9">Nucleus</location>
    </subcellularLocation>
</comment>
<dbReference type="GO" id="GO:0031124">
    <property type="term" value="P:mRNA 3'-end processing"/>
    <property type="evidence" value="ECO:0007669"/>
    <property type="project" value="UniProtKB-UniRule"/>
</dbReference>
<name>A0A139HLT4_9PEZI</name>
<dbReference type="Proteomes" id="UP000070133">
    <property type="component" value="Unassembled WGS sequence"/>
</dbReference>
<dbReference type="PANTHER" id="PTHR12755">
    <property type="entry name" value="CLEAVAGE/POLYADENYLATION FACTOR IA SUBUNIT CLP1P"/>
    <property type="match status" value="1"/>
</dbReference>
<evidence type="ECO:0000313" key="11">
    <source>
        <dbReference type="EMBL" id="KXT03337.1"/>
    </source>
</evidence>
<protein>
    <recommendedName>
        <fullName evidence="4">Polynucleotide 5'-hydroxyl-kinase GRC3</fullName>
    </recommendedName>
    <alternativeName>
        <fullName evidence="3">Polynucleotide 5'-hydroxyl-kinase grc3</fullName>
    </alternativeName>
</protein>
<keyword evidence="7 9" id="KW-0067">ATP-binding</keyword>
<keyword evidence="6 9" id="KW-0547">Nucleotide-binding</keyword>
<evidence type="ECO:0000256" key="3">
    <source>
        <dbReference type="ARBA" id="ARBA00018706"/>
    </source>
</evidence>
<feature type="domain" description="AAA+ ATPase" evidence="10">
    <location>
        <begin position="133"/>
        <end position="341"/>
    </location>
</feature>
<dbReference type="STRING" id="321146.A0A139HLT4"/>
<dbReference type="GO" id="GO:0005849">
    <property type="term" value="C:mRNA cleavage factor complex"/>
    <property type="evidence" value="ECO:0007669"/>
    <property type="project" value="UniProtKB-UniRule"/>
</dbReference>
<dbReference type="InterPro" id="IPR032324">
    <property type="entry name" value="Clp1_N"/>
</dbReference>